<name>A0A0A8YGV9_ARUDO</name>
<accession>A0A0A8YGV9</accession>
<reference evidence="1" key="2">
    <citation type="journal article" date="2015" name="Data Brief">
        <title>Shoot transcriptome of the giant reed, Arundo donax.</title>
        <authorList>
            <person name="Barrero R.A."/>
            <person name="Guerrero F.D."/>
            <person name="Moolhuijzen P."/>
            <person name="Goolsby J.A."/>
            <person name="Tidwell J."/>
            <person name="Bellgard S.E."/>
            <person name="Bellgard M.I."/>
        </authorList>
    </citation>
    <scope>NUCLEOTIDE SEQUENCE</scope>
    <source>
        <tissue evidence="1">Shoot tissue taken approximately 20 cm above the soil surface</tissue>
    </source>
</reference>
<reference evidence="1" key="1">
    <citation type="submission" date="2014-09" db="EMBL/GenBank/DDBJ databases">
        <authorList>
            <person name="Magalhaes I.L.F."/>
            <person name="Oliveira U."/>
            <person name="Santos F.R."/>
            <person name="Vidigal T.H.D.A."/>
            <person name="Brescovit A.D."/>
            <person name="Santos A.J."/>
        </authorList>
    </citation>
    <scope>NUCLEOTIDE SEQUENCE</scope>
    <source>
        <tissue evidence="1">Shoot tissue taken approximately 20 cm above the soil surface</tissue>
    </source>
</reference>
<sequence>MRRRRWAWSWTGECR</sequence>
<organism evidence="1">
    <name type="scientific">Arundo donax</name>
    <name type="common">Giant reed</name>
    <name type="synonym">Donax arundinaceus</name>
    <dbReference type="NCBI Taxonomy" id="35708"/>
    <lineage>
        <taxon>Eukaryota</taxon>
        <taxon>Viridiplantae</taxon>
        <taxon>Streptophyta</taxon>
        <taxon>Embryophyta</taxon>
        <taxon>Tracheophyta</taxon>
        <taxon>Spermatophyta</taxon>
        <taxon>Magnoliopsida</taxon>
        <taxon>Liliopsida</taxon>
        <taxon>Poales</taxon>
        <taxon>Poaceae</taxon>
        <taxon>PACMAD clade</taxon>
        <taxon>Arundinoideae</taxon>
        <taxon>Arundineae</taxon>
        <taxon>Arundo</taxon>
    </lineage>
</organism>
<evidence type="ECO:0000313" key="1">
    <source>
        <dbReference type="EMBL" id="JAD25584.1"/>
    </source>
</evidence>
<protein>
    <submittedName>
        <fullName evidence="1">Uncharacterized protein</fullName>
    </submittedName>
</protein>
<proteinExistence type="predicted"/>
<dbReference type="EMBL" id="GBRH01272311">
    <property type="protein sequence ID" value="JAD25584.1"/>
    <property type="molecule type" value="Transcribed_RNA"/>
</dbReference>